<accession>A0ABD3LBR1</accession>
<keyword evidence="3" id="KW-1185">Reference proteome</keyword>
<proteinExistence type="predicted"/>
<reference evidence="2 3" key="1">
    <citation type="submission" date="2024-11" db="EMBL/GenBank/DDBJ databases">
        <title>Chromosome-level genome assembly of Eucalyptus globulus Labill. provides insights into its genome evolution.</title>
        <authorList>
            <person name="Li X."/>
        </authorList>
    </citation>
    <scope>NUCLEOTIDE SEQUENCE [LARGE SCALE GENOMIC DNA]</scope>
    <source>
        <strain evidence="2">CL2024</strain>
        <tissue evidence="2">Fresh tender leaves</tissue>
    </source>
</reference>
<dbReference type="EMBL" id="JBJKBG010000002">
    <property type="protein sequence ID" value="KAL3749240.1"/>
    <property type="molecule type" value="Genomic_DNA"/>
</dbReference>
<organism evidence="2 3">
    <name type="scientific">Eucalyptus globulus</name>
    <name type="common">Tasmanian blue gum</name>
    <dbReference type="NCBI Taxonomy" id="34317"/>
    <lineage>
        <taxon>Eukaryota</taxon>
        <taxon>Viridiplantae</taxon>
        <taxon>Streptophyta</taxon>
        <taxon>Embryophyta</taxon>
        <taxon>Tracheophyta</taxon>
        <taxon>Spermatophyta</taxon>
        <taxon>Magnoliopsida</taxon>
        <taxon>eudicotyledons</taxon>
        <taxon>Gunneridae</taxon>
        <taxon>Pentapetalae</taxon>
        <taxon>rosids</taxon>
        <taxon>malvids</taxon>
        <taxon>Myrtales</taxon>
        <taxon>Myrtaceae</taxon>
        <taxon>Myrtoideae</taxon>
        <taxon>Eucalypteae</taxon>
        <taxon>Eucalyptus</taxon>
    </lineage>
</organism>
<protein>
    <submittedName>
        <fullName evidence="2">Uncharacterized protein</fullName>
    </submittedName>
</protein>
<comment type="caution">
    <text evidence="2">The sequence shown here is derived from an EMBL/GenBank/DDBJ whole genome shotgun (WGS) entry which is preliminary data.</text>
</comment>
<evidence type="ECO:0000313" key="3">
    <source>
        <dbReference type="Proteomes" id="UP001634007"/>
    </source>
</evidence>
<feature type="region of interest" description="Disordered" evidence="1">
    <location>
        <begin position="1"/>
        <end position="25"/>
    </location>
</feature>
<name>A0ABD3LBR1_EUCGL</name>
<evidence type="ECO:0000256" key="1">
    <source>
        <dbReference type="SAM" id="MobiDB-lite"/>
    </source>
</evidence>
<feature type="compositionally biased region" description="Basic and acidic residues" evidence="1">
    <location>
        <begin position="1"/>
        <end position="15"/>
    </location>
</feature>
<evidence type="ECO:0000313" key="2">
    <source>
        <dbReference type="EMBL" id="KAL3749240.1"/>
    </source>
</evidence>
<dbReference type="Proteomes" id="UP001634007">
    <property type="component" value="Unassembled WGS sequence"/>
</dbReference>
<gene>
    <name evidence="2" type="ORF">ACJRO7_010353</name>
</gene>
<dbReference type="AlphaFoldDB" id="A0ABD3LBR1"/>
<sequence length="104" mass="11980">MVELCEKRARGDRMPSDPLILNSRENADSLSAGERELIRASDARELEQQKSLSLSILLRVPEPSPQLIGVHRLPRHICALQIAMFRTSLDRYKRIRKTKFGERL</sequence>